<evidence type="ECO:0000256" key="1">
    <source>
        <dbReference type="ARBA" id="ARBA00004167"/>
    </source>
</evidence>
<evidence type="ECO:0000256" key="4">
    <source>
        <dbReference type="ARBA" id="ARBA00023136"/>
    </source>
</evidence>
<evidence type="ECO:0000313" key="7">
    <source>
        <dbReference type="EMBL" id="PHP29082.1"/>
    </source>
</evidence>
<evidence type="ECO:0000256" key="6">
    <source>
        <dbReference type="SAM" id="Phobius"/>
    </source>
</evidence>
<keyword evidence="3 6" id="KW-1133">Transmembrane helix</keyword>
<dbReference type="GO" id="GO:0016020">
    <property type="term" value="C:membrane"/>
    <property type="evidence" value="ECO:0007669"/>
    <property type="project" value="UniProtKB-SubCell"/>
</dbReference>
<gene>
    <name evidence="7" type="ORF">CJ301_00940</name>
</gene>
<organism evidence="7 8">
    <name type="scientific">Limimaricola cinnabarinus</name>
    <dbReference type="NCBI Taxonomy" id="1125964"/>
    <lineage>
        <taxon>Bacteria</taxon>
        <taxon>Pseudomonadati</taxon>
        <taxon>Pseudomonadota</taxon>
        <taxon>Alphaproteobacteria</taxon>
        <taxon>Rhodobacterales</taxon>
        <taxon>Paracoccaceae</taxon>
        <taxon>Limimaricola</taxon>
    </lineage>
</organism>
<dbReference type="PANTHER" id="PTHR30168:SF0">
    <property type="entry name" value="INNER MEMBRANE PROTEIN"/>
    <property type="match status" value="1"/>
</dbReference>
<evidence type="ECO:0000313" key="8">
    <source>
        <dbReference type="Proteomes" id="UP000221860"/>
    </source>
</evidence>
<dbReference type="InterPro" id="IPR007343">
    <property type="entry name" value="Uncharacterised_pept_Zn_put"/>
</dbReference>
<dbReference type="AlphaFoldDB" id="A0A2G1MK98"/>
<comment type="subcellular location">
    <subcellularLocation>
        <location evidence="1">Membrane</location>
        <topology evidence="1">Single-pass membrane protein</topology>
    </subcellularLocation>
</comment>
<dbReference type="Pfam" id="PF04228">
    <property type="entry name" value="Zn_peptidase"/>
    <property type="match status" value="1"/>
</dbReference>
<dbReference type="OrthoDB" id="9774900at2"/>
<reference evidence="7 8" key="1">
    <citation type="submission" date="2017-08" db="EMBL/GenBank/DDBJ databases">
        <title>Draft Genome Sequence of Loktanella cinnabarina Strain XM1, Isolated from Coastal Surface Water.</title>
        <authorList>
            <person name="Ma R."/>
            <person name="Wang J."/>
            <person name="Wang Q."/>
            <person name="Ma Z."/>
            <person name="Li J."/>
            <person name="Chen L."/>
        </authorList>
    </citation>
    <scope>NUCLEOTIDE SEQUENCE [LARGE SCALE GENOMIC DNA]</scope>
    <source>
        <strain evidence="7 8">XM1</strain>
    </source>
</reference>
<evidence type="ECO:0000256" key="5">
    <source>
        <dbReference type="SAM" id="MobiDB-lite"/>
    </source>
</evidence>
<evidence type="ECO:0008006" key="9">
    <source>
        <dbReference type="Google" id="ProtNLM"/>
    </source>
</evidence>
<sequence>MKWRGRRGSGNIIDRRRAGGRGRGRGVAVGGAGGFGLLAIVVVGYFLGVDLTPLLDDGQMQAGGGGGEITAADEEAAQFVSVTLADTEEIWADIFANELGQSYDPAELVLFKGATQSACGGASAATGPFYCPPEERIFLDTGFFTTLERQLGARGDFAAAYVVAHEVAHHVQNELGVLGEINAVRRQSDEATSNALSVRIELQADCFSGIWARSAEAMFGSLEPGDIEEAMNAAARIGDDTLQREAGRTVRPDSFTHGTSEQRQRWFATGYREASIAACDTFAADRI</sequence>
<keyword evidence="8" id="KW-1185">Reference proteome</keyword>
<feature type="region of interest" description="Disordered" evidence="5">
    <location>
        <begin position="1"/>
        <end position="24"/>
    </location>
</feature>
<comment type="caution">
    <text evidence="7">The sequence shown here is derived from an EMBL/GenBank/DDBJ whole genome shotgun (WGS) entry which is preliminary data.</text>
</comment>
<proteinExistence type="predicted"/>
<evidence type="ECO:0000256" key="3">
    <source>
        <dbReference type="ARBA" id="ARBA00022989"/>
    </source>
</evidence>
<evidence type="ECO:0000256" key="2">
    <source>
        <dbReference type="ARBA" id="ARBA00022692"/>
    </source>
</evidence>
<feature type="transmembrane region" description="Helical" evidence="6">
    <location>
        <begin position="26"/>
        <end position="47"/>
    </location>
</feature>
<name>A0A2G1MK98_9RHOB</name>
<dbReference type="PANTHER" id="PTHR30168">
    <property type="entry name" value="PUTATIVE MEMBRANE PROTEIN YPFJ"/>
    <property type="match status" value="1"/>
</dbReference>
<keyword evidence="2 6" id="KW-0812">Transmembrane</keyword>
<dbReference type="EMBL" id="NQWH01000003">
    <property type="protein sequence ID" value="PHP29082.1"/>
    <property type="molecule type" value="Genomic_DNA"/>
</dbReference>
<dbReference type="RefSeq" id="WP_099273301.1">
    <property type="nucleotide sequence ID" value="NZ_KZ304951.1"/>
</dbReference>
<dbReference type="Proteomes" id="UP000221860">
    <property type="component" value="Unassembled WGS sequence"/>
</dbReference>
<protein>
    <recommendedName>
        <fullName evidence="9">Flagellar biosynthesis protein FlgM</fullName>
    </recommendedName>
</protein>
<accession>A0A2G1MK98</accession>
<keyword evidence="4 6" id="KW-0472">Membrane</keyword>